<reference evidence="1 2" key="1">
    <citation type="submission" date="2018-09" db="EMBL/GenBank/DDBJ databases">
        <authorList>
            <person name="Tagini F."/>
        </authorList>
    </citation>
    <scope>NUCLEOTIDE SEQUENCE [LARGE SCALE GENOMIC DNA]</scope>
    <source>
        <strain evidence="1 2">MK13</strain>
    </source>
</reference>
<sequence length="83" mass="8695">MAHLIEGLVVFHDHGPGESATVCSRELKGQHRSTLAVTRGIQPQAIVDPPVVESDGKLVLGGDSGIRYTVLPESRLPSEGGAP</sequence>
<gene>
    <name evidence="1" type="ORF">LAUMK13_01656</name>
</gene>
<name>A0A498PXQ8_9MYCO</name>
<evidence type="ECO:0000313" key="2">
    <source>
        <dbReference type="Proteomes" id="UP000267289"/>
    </source>
</evidence>
<dbReference type="OrthoDB" id="9912630at2"/>
<dbReference type="Proteomes" id="UP000267289">
    <property type="component" value="Unassembled WGS sequence"/>
</dbReference>
<keyword evidence="2" id="KW-1185">Reference proteome</keyword>
<dbReference type="AlphaFoldDB" id="A0A498PXQ8"/>
<proteinExistence type="predicted"/>
<evidence type="ECO:0000313" key="1">
    <source>
        <dbReference type="EMBL" id="VBA37484.1"/>
    </source>
</evidence>
<accession>A0A498PXQ8</accession>
<organism evidence="1 2">
    <name type="scientific">Mycobacterium innocens</name>
    <dbReference type="NCBI Taxonomy" id="2341083"/>
    <lineage>
        <taxon>Bacteria</taxon>
        <taxon>Bacillati</taxon>
        <taxon>Actinomycetota</taxon>
        <taxon>Actinomycetes</taxon>
        <taxon>Mycobacteriales</taxon>
        <taxon>Mycobacteriaceae</taxon>
        <taxon>Mycobacterium</taxon>
    </lineage>
</organism>
<dbReference type="RefSeq" id="WP_075541960.1">
    <property type="nucleotide sequence ID" value="NZ_UPHQ01000066.1"/>
</dbReference>
<protein>
    <submittedName>
        <fullName evidence="1">Uncharacterized protein</fullName>
    </submittedName>
</protein>
<dbReference type="EMBL" id="UPHQ01000066">
    <property type="protein sequence ID" value="VBA37484.1"/>
    <property type="molecule type" value="Genomic_DNA"/>
</dbReference>